<dbReference type="InterPro" id="IPR046884">
    <property type="entry name" value="MnmA-like_central"/>
</dbReference>
<accession>A0A1G5IZF3</accession>
<evidence type="ECO:0000256" key="6">
    <source>
        <dbReference type="ARBA" id="ARBA00022884"/>
    </source>
</evidence>
<comment type="subcellular location">
    <subcellularLocation>
        <location evidence="9">Cytoplasm</location>
    </subcellularLocation>
</comment>
<evidence type="ECO:0000256" key="4">
    <source>
        <dbReference type="ARBA" id="ARBA00022741"/>
    </source>
</evidence>
<dbReference type="Pfam" id="PF20258">
    <property type="entry name" value="tRNA_Me_trans_C"/>
    <property type="match status" value="1"/>
</dbReference>
<evidence type="ECO:0000256" key="9">
    <source>
        <dbReference type="HAMAP-Rule" id="MF_00144"/>
    </source>
</evidence>
<dbReference type="STRING" id="419481.SAMN05216233_12339"/>
<dbReference type="Pfam" id="PF03054">
    <property type="entry name" value="tRNA_Me_trans"/>
    <property type="match status" value="1"/>
</dbReference>
<dbReference type="PANTHER" id="PTHR11933">
    <property type="entry name" value="TRNA 5-METHYLAMINOMETHYL-2-THIOURIDYLATE -METHYLTRANSFERASE"/>
    <property type="match status" value="1"/>
</dbReference>
<keyword evidence="5 9" id="KW-0067">ATP-binding</keyword>
<dbReference type="PANTHER" id="PTHR11933:SF5">
    <property type="entry name" value="MITOCHONDRIAL TRNA-SPECIFIC 2-THIOURIDYLASE 1"/>
    <property type="match status" value="1"/>
</dbReference>
<dbReference type="AlphaFoldDB" id="A0A1G5IZF3"/>
<keyword evidence="6 9" id="KW-0694">RNA-binding</keyword>
<dbReference type="CDD" id="cd01998">
    <property type="entry name" value="MnmA_TRMU-like"/>
    <property type="match status" value="1"/>
</dbReference>
<evidence type="ECO:0000259" key="10">
    <source>
        <dbReference type="Pfam" id="PF20258"/>
    </source>
</evidence>
<dbReference type="Gene3D" id="2.30.30.280">
    <property type="entry name" value="Adenine nucleotide alpha hydrolases-like domains"/>
    <property type="match status" value="1"/>
</dbReference>
<keyword evidence="4 9" id="KW-0547">Nucleotide-binding</keyword>
<evidence type="ECO:0000256" key="7">
    <source>
        <dbReference type="ARBA" id="ARBA00023157"/>
    </source>
</evidence>
<dbReference type="GO" id="GO:0000049">
    <property type="term" value="F:tRNA binding"/>
    <property type="evidence" value="ECO:0007669"/>
    <property type="project" value="UniProtKB-KW"/>
</dbReference>
<feature type="site" description="Interaction with tRNA" evidence="9">
    <location>
        <position position="138"/>
    </location>
</feature>
<comment type="catalytic activity">
    <reaction evidence="8 9">
        <text>S-sulfanyl-L-cysteinyl-[protein] + uridine(34) in tRNA + AH2 + ATP = 2-thiouridine(34) in tRNA + L-cysteinyl-[protein] + A + AMP + diphosphate + H(+)</text>
        <dbReference type="Rhea" id="RHEA:47032"/>
        <dbReference type="Rhea" id="RHEA-COMP:10131"/>
        <dbReference type="Rhea" id="RHEA-COMP:11726"/>
        <dbReference type="Rhea" id="RHEA-COMP:11727"/>
        <dbReference type="Rhea" id="RHEA-COMP:11728"/>
        <dbReference type="ChEBI" id="CHEBI:13193"/>
        <dbReference type="ChEBI" id="CHEBI:15378"/>
        <dbReference type="ChEBI" id="CHEBI:17499"/>
        <dbReference type="ChEBI" id="CHEBI:29950"/>
        <dbReference type="ChEBI" id="CHEBI:30616"/>
        <dbReference type="ChEBI" id="CHEBI:33019"/>
        <dbReference type="ChEBI" id="CHEBI:61963"/>
        <dbReference type="ChEBI" id="CHEBI:65315"/>
        <dbReference type="ChEBI" id="CHEBI:87170"/>
        <dbReference type="ChEBI" id="CHEBI:456215"/>
        <dbReference type="EC" id="2.8.1.13"/>
    </reaction>
</comment>
<keyword evidence="3 9" id="KW-0819">tRNA processing</keyword>
<dbReference type="GO" id="GO:0002143">
    <property type="term" value="P:tRNA wobble position uridine thiolation"/>
    <property type="evidence" value="ECO:0007669"/>
    <property type="project" value="TreeGrafter"/>
</dbReference>
<evidence type="ECO:0000313" key="13">
    <source>
        <dbReference type="Proteomes" id="UP000198870"/>
    </source>
</evidence>
<dbReference type="Gene3D" id="3.40.50.620">
    <property type="entry name" value="HUPs"/>
    <property type="match status" value="1"/>
</dbReference>
<dbReference type="InterPro" id="IPR014729">
    <property type="entry name" value="Rossmann-like_a/b/a_fold"/>
</dbReference>
<dbReference type="InterPro" id="IPR046885">
    <property type="entry name" value="MnmA-like_C"/>
</dbReference>
<evidence type="ECO:0000259" key="11">
    <source>
        <dbReference type="Pfam" id="PF20259"/>
    </source>
</evidence>
<keyword evidence="7 9" id="KW-1015">Disulfide bond</keyword>
<name>A0A1G5IZF3_9BACT</name>
<comment type="caution">
    <text evidence="9">Lacks conserved residue(s) required for the propagation of feature annotation.</text>
</comment>
<reference evidence="12 13" key="1">
    <citation type="submission" date="2016-10" db="EMBL/GenBank/DDBJ databases">
        <authorList>
            <person name="de Groot N.N."/>
        </authorList>
    </citation>
    <scope>NUCLEOTIDE SEQUENCE [LARGE SCALE GENOMIC DNA]</scope>
    <source>
        <strain evidence="12 13">AA1</strain>
    </source>
</reference>
<dbReference type="NCBIfam" id="TIGR00420">
    <property type="entry name" value="trmU"/>
    <property type="match status" value="1"/>
</dbReference>
<dbReference type="HAMAP" id="MF_00144">
    <property type="entry name" value="tRNA_thiouridyl_MnmA"/>
    <property type="match status" value="1"/>
</dbReference>
<evidence type="ECO:0000256" key="1">
    <source>
        <dbReference type="ARBA" id="ARBA00022555"/>
    </source>
</evidence>
<proteinExistence type="inferred from homology"/>
<keyword evidence="2 9" id="KW-0808">Transferase</keyword>
<dbReference type="SUPFAM" id="SSF52402">
    <property type="entry name" value="Adenine nucleotide alpha hydrolases-like"/>
    <property type="match status" value="1"/>
</dbReference>
<dbReference type="EC" id="2.8.1.13" evidence="9"/>
<sequence length="367" mass="40042">MNSHTTAVAVSGGIDSLYAAWLLKNAGHKVIGIHFITGYEHKGQPKGDTSPSPWLTLHSESCRVAIPTMNHVAEQLDIPIHIIDIRNRFEAEVVSHFEKAYRDGLTPNPCLLCNPTVKFGYLLDVAESLGARDLATGHYVRTRIDEADGLHLVKGEDPFKDQSYFLAMVPPERLAKAVFPLGGLRKEEIKKEAAQKGLTSFAKGESQDICFIQDGDYKAFLLSRPGFVMEPGPIVTEDGTEVGRHLGLHGFTVGQRRGINCPGPYPYYVLALEPEANRLVVGRKEALLSDACTVTRLNWIRPPAGTSFDAVCKIRYSHKGSPCRIELDPTGENATVTFDAPQSAVTPGQGAAFYTGDEVLGGGWISR</sequence>
<dbReference type="InterPro" id="IPR023382">
    <property type="entry name" value="MnmA-like_central_sf"/>
</dbReference>
<evidence type="ECO:0000256" key="3">
    <source>
        <dbReference type="ARBA" id="ARBA00022694"/>
    </source>
</evidence>
<feature type="binding site" evidence="9">
    <location>
        <position position="35"/>
    </location>
    <ligand>
        <name>ATP</name>
        <dbReference type="ChEBI" id="CHEBI:30616"/>
    </ligand>
</feature>
<feature type="active site" description="Nucleophile" evidence="9">
    <location>
        <position position="113"/>
    </location>
</feature>
<feature type="binding site" evidence="9">
    <location>
        <begin position="9"/>
        <end position="16"/>
    </location>
    <ligand>
        <name>ATP</name>
        <dbReference type="ChEBI" id="CHEBI:30616"/>
    </ligand>
</feature>
<evidence type="ECO:0000256" key="8">
    <source>
        <dbReference type="ARBA" id="ARBA00051542"/>
    </source>
</evidence>
<dbReference type="Proteomes" id="UP000198870">
    <property type="component" value="Unassembled WGS sequence"/>
</dbReference>
<dbReference type="GO" id="GO:0005524">
    <property type="term" value="F:ATP binding"/>
    <property type="evidence" value="ECO:0007669"/>
    <property type="project" value="UniProtKB-KW"/>
</dbReference>
<feature type="domain" description="tRNA-specific 2-thiouridylase MnmA-like C-terminal" evidence="10">
    <location>
        <begin position="290"/>
        <end position="365"/>
    </location>
</feature>
<dbReference type="Gene3D" id="2.40.30.10">
    <property type="entry name" value="Translation factors"/>
    <property type="match status" value="1"/>
</dbReference>
<feature type="domain" description="tRNA-specific 2-thiouridylase MnmA-like central" evidence="11">
    <location>
        <begin position="230"/>
        <end position="283"/>
    </location>
</feature>
<keyword evidence="13" id="KW-1185">Reference proteome</keyword>
<comment type="function">
    <text evidence="9">Catalyzes the 2-thiolation of uridine at the wobble position (U34) of tRNA, leading to the formation of s(2)U34.</text>
</comment>
<dbReference type="NCBIfam" id="NF001138">
    <property type="entry name" value="PRK00143.1"/>
    <property type="match status" value="1"/>
</dbReference>
<dbReference type="OrthoDB" id="9800696at2"/>
<protein>
    <recommendedName>
        <fullName evidence="9">tRNA-specific 2-thiouridylase MnmA</fullName>
        <ecNumber evidence="9">2.8.1.13</ecNumber>
    </recommendedName>
</protein>
<comment type="similarity">
    <text evidence="9">Belongs to the MnmA/TRMU family.</text>
</comment>
<organism evidence="12 13">
    <name type="scientific">Desulfoluna spongiiphila</name>
    <dbReference type="NCBI Taxonomy" id="419481"/>
    <lineage>
        <taxon>Bacteria</taxon>
        <taxon>Pseudomonadati</taxon>
        <taxon>Thermodesulfobacteriota</taxon>
        <taxon>Desulfobacteria</taxon>
        <taxon>Desulfobacterales</taxon>
        <taxon>Desulfolunaceae</taxon>
        <taxon>Desulfoluna</taxon>
    </lineage>
</organism>
<dbReference type="GO" id="GO:0103016">
    <property type="term" value="F:tRNA-uridine 2-sulfurtransferase activity"/>
    <property type="evidence" value="ECO:0007669"/>
    <property type="project" value="UniProtKB-EC"/>
</dbReference>
<feature type="binding site" evidence="9">
    <location>
        <position position="137"/>
    </location>
    <ligand>
        <name>ATP</name>
        <dbReference type="ChEBI" id="CHEBI:30616"/>
    </ligand>
</feature>
<keyword evidence="1 9" id="KW-0820">tRNA-binding</keyword>
<dbReference type="EMBL" id="FMUX01000023">
    <property type="protein sequence ID" value="SCY81483.1"/>
    <property type="molecule type" value="Genomic_DNA"/>
</dbReference>
<feature type="site" description="Interaction with tRNA" evidence="9">
    <location>
        <position position="349"/>
    </location>
</feature>
<feature type="region of interest" description="Interaction with tRNA" evidence="9">
    <location>
        <begin position="160"/>
        <end position="162"/>
    </location>
</feature>
<dbReference type="Pfam" id="PF20259">
    <property type="entry name" value="tRNA_Me_trans_M"/>
    <property type="match status" value="1"/>
</dbReference>
<evidence type="ECO:0000256" key="2">
    <source>
        <dbReference type="ARBA" id="ARBA00022679"/>
    </source>
</evidence>
<feature type="disulfide bond" description="Alternate" evidence="9">
    <location>
        <begin position="113"/>
        <end position="210"/>
    </location>
</feature>
<keyword evidence="9" id="KW-0963">Cytoplasm</keyword>
<dbReference type="InterPro" id="IPR004506">
    <property type="entry name" value="MnmA-like"/>
</dbReference>
<evidence type="ECO:0000313" key="12">
    <source>
        <dbReference type="EMBL" id="SCY81483.1"/>
    </source>
</evidence>
<dbReference type="GO" id="GO:0005737">
    <property type="term" value="C:cytoplasm"/>
    <property type="evidence" value="ECO:0007669"/>
    <property type="project" value="UniProtKB-SubCell"/>
</dbReference>
<dbReference type="RefSeq" id="WP_092214564.1">
    <property type="nucleotide sequence ID" value="NZ_FMUX01000023.1"/>
</dbReference>
<gene>
    <name evidence="9" type="primary">mnmA</name>
    <name evidence="12" type="ORF">SAMN05216233_12339</name>
</gene>
<feature type="active site" description="Cysteine persulfide intermediate" evidence="9">
    <location>
        <position position="210"/>
    </location>
</feature>
<feature type="region of interest" description="Interaction with tRNA" evidence="9">
    <location>
        <begin position="315"/>
        <end position="316"/>
    </location>
</feature>
<evidence type="ECO:0000256" key="5">
    <source>
        <dbReference type="ARBA" id="ARBA00022840"/>
    </source>
</evidence>